<feature type="region of interest" description="Disordered" evidence="1">
    <location>
        <begin position="98"/>
        <end position="145"/>
    </location>
</feature>
<keyword evidence="3" id="KW-1185">Reference proteome</keyword>
<feature type="compositionally biased region" description="Basic and acidic residues" evidence="1">
    <location>
        <begin position="158"/>
        <end position="177"/>
    </location>
</feature>
<protein>
    <submittedName>
        <fullName evidence="2">Uncharacterized protein</fullName>
    </submittedName>
</protein>
<accession>F9UFM1</accession>
<proteinExistence type="predicted"/>
<feature type="region of interest" description="Disordered" evidence="1">
    <location>
        <begin position="158"/>
        <end position="245"/>
    </location>
</feature>
<name>F9UFM1_9GAMM</name>
<dbReference type="STRING" id="768671.ThimaDRAFT_3724"/>
<sequence length="312" mass="33136">MTAVAGFGRDGAEPLPVLRLRRLHADGAAQVKEITLPLRAPGGSGEQLFAVDVGPARYDAELGLSDAAGGWLMLARSNVLEHGARVDVRLSPAGLREIPTDRSITAPAPSATPRTDQPQTGSAVLPSKQPREQFNAPPDVPEQPGIRAVDVLARRREGLDQGPDRDPGLAHRREAKPSAEGPLQPDRTDRSTTTPSDFDSEASASRNPVSGSRSEVAGPEPAHSPGRRSSPSPTAPMRYGQPTPGSTELMIEAELRINGCAAPGSLIDLFGHPYRVGPGGRFQLVIRVDDPELIKRAFELNPPNLPDRSTDA</sequence>
<feature type="compositionally biased region" description="Polar residues" evidence="1">
    <location>
        <begin position="202"/>
        <end position="213"/>
    </location>
</feature>
<evidence type="ECO:0000313" key="2">
    <source>
        <dbReference type="EMBL" id="EGV16895.1"/>
    </source>
</evidence>
<feature type="compositionally biased region" description="Polar residues" evidence="1">
    <location>
        <begin position="112"/>
        <end position="122"/>
    </location>
</feature>
<evidence type="ECO:0000313" key="3">
    <source>
        <dbReference type="Proteomes" id="UP000005459"/>
    </source>
</evidence>
<dbReference type="AlphaFoldDB" id="F9UFM1"/>
<dbReference type="eggNOG" id="ENOG5031SF9">
    <property type="taxonomic scope" value="Bacteria"/>
</dbReference>
<dbReference type="Proteomes" id="UP000005459">
    <property type="component" value="Unassembled WGS sequence"/>
</dbReference>
<gene>
    <name evidence="2" type="ORF">ThimaDRAFT_3724</name>
</gene>
<dbReference type="EMBL" id="AFWV01000013">
    <property type="protein sequence ID" value="EGV16895.1"/>
    <property type="molecule type" value="Genomic_DNA"/>
</dbReference>
<organism evidence="2 3">
    <name type="scientific">Thiocapsa marina 5811</name>
    <dbReference type="NCBI Taxonomy" id="768671"/>
    <lineage>
        <taxon>Bacteria</taxon>
        <taxon>Pseudomonadati</taxon>
        <taxon>Pseudomonadota</taxon>
        <taxon>Gammaproteobacteria</taxon>
        <taxon>Chromatiales</taxon>
        <taxon>Chromatiaceae</taxon>
        <taxon>Thiocapsa</taxon>
    </lineage>
</organism>
<reference evidence="2 3" key="1">
    <citation type="submission" date="2011-06" db="EMBL/GenBank/DDBJ databases">
        <title>The draft genome of Thiocapsa marina 5811.</title>
        <authorList>
            <consortium name="US DOE Joint Genome Institute (JGI-PGF)"/>
            <person name="Lucas S."/>
            <person name="Han J."/>
            <person name="Cheng J.-F."/>
            <person name="Goodwin L."/>
            <person name="Pitluck S."/>
            <person name="Peters L."/>
            <person name="Land M.L."/>
            <person name="Hauser L."/>
            <person name="Vogl K."/>
            <person name="Liu Z."/>
            <person name="Imhoff J."/>
            <person name="Thiel V."/>
            <person name="Frigaard N.-U."/>
            <person name="Bryant D."/>
            <person name="Woyke T.J."/>
        </authorList>
    </citation>
    <scope>NUCLEOTIDE SEQUENCE [LARGE SCALE GENOMIC DNA]</scope>
    <source>
        <strain evidence="2 3">5811</strain>
    </source>
</reference>
<dbReference type="OrthoDB" id="5767084at2"/>
<evidence type="ECO:0000256" key="1">
    <source>
        <dbReference type="SAM" id="MobiDB-lite"/>
    </source>
</evidence>
<dbReference type="RefSeq" id="WP_007194596.1">
    <property type="nucleotide sequence ID" value="NZ_AFWV01000013.1"/>
</dbReference>